<dbReference type="RefSeq" id="WP_320686722.1">
    <property type="nucleotide sequence ID" value="NZ_JAXBLV010000174.1"/>
</dbReference>
<sequence>MAASDLIVAFTGASGSPYGLRLVEVLLRAGRTVHLTISPAAVEVLETESGRTIALAPDAFAPAALLGPRGDGLDLSRLRYHHFRDFRAGIASGSFLTGGMVICPCSLGTLAAVAHGVSENLIHRAADVHLKERRKLVLVPRETPLGLIALRNMVTVTEAGAVVLPAMPAFYTRPERIEDMVDFVVGRVCDQLGVAHGLVRRWGEKGDD</sequence>
<dbReference type="EMBL" id="JAXBLV010000174">
    <property type="protein sequence ID" value="MDY3560072.1"/>
    <property type="molecule type" value="Genomic_DNA"/>
</dbReference>
<evidence type="ECO:0000313" key="8">
    <source>
        <dbReference type="Proteomes" id="UP001272242"/>
    </source>
</evidence>
<dbReference type="HAMAP" id="MF_01984">
    <property type="entry name" value="ubiX_pad"/>
    <property type="match status" value="1"/>
</dbReference>
<evidence type="ECO:0000256" key="5">
    <source>
        <dbReference type="HAMAP-Rule" id="MF_01984"/>
    </source>
</evidence>
<dbReference type="Pfam" id="PF02441">
    <property type="entry name" value="Flavoprotein"/>
    <property type="match status" value="1"/>
</dbReference>
<feature type="binding site" evidence="5">
    <location>
        <position position="171"/>
    </location>
    <ligand>
        <name>dimethylallyl phosphate</name>
        <dbReference type="ChEBI" id="CHEBI:88052"/>
    </ligand>
</feature>
<comment type="similarity">
    <text evidence="5">Belongs to the UbiX/PAD1 family.</text>
</comment>
<comment type="caution">
    <text evidence="7">The sequence shown here is derived from an EMBL/GenBank/DDBJ whole genome shotgun (WGS) entry which is preliminary data.</text>
</comment>
<evidence type="ECO:0000256" key="3">
    <source>
        <dbReference type="ARBA" id="ARBA00022643"/>
    </source>
</evidence>
<dbReference type="PANTHER" id="PTHR43374:SF1">
    <property type="entry name" value="FLAVIN PRENYLTRANSFERASE PAD1, MITOCHONDRIAL"/>
    <property type="match status" value="1"/>
</dbReference>
<comment type="caution">
    <text evidence="5">Lacks conserved residue(s) required for the propagation of feature annotation.</text>
</comment>
<keyword evidence="4 5" id="KW-0808">Transferase</keyword>
<feature type="binding site" evidence="5">
    <location>
        <position position="141"/>
    </location>
    <ligand>
        <name>FMN</name>
        <dbReference type="ChEBI" id="CHEBI:58210"/>
    </ligand>
</feature>
<evidence type="ECO:0000256" key="2">
    <source>
        <dbReference type="ARBA" id="ARBA00022630"/>
    </source>
</evidence>
<dbReference type="PANTHER" id="PTHR43374">
    <property type="entry name" value="FLAVIN PRENYLTRANSFERASE"/>
    <property type="match status" value="1"/>
</dbReference>
<name>A0ABU5EZZ3_9BACT</name>
<evidence type="ECO:0000259" key="6">
    <source>
        <dbReference type="Pfam" id="PF02441"/>
    </source>
</evidence>
<keyword evidence="3 5" id="KW-0288">FMN</keyword>
<dbReference type="EC" id="2.5.1.129" evidence="5"/>
<dbReference type="InterPro" id="IPR036551">
    <property type="entry name" value="Flavin_trans-like"/>
</dbReference>
<dbReference type="InterPro" id="IPR003382">
    <property type="entry name" value="Flavoprotein"/>
</dbReference>
<evidence type="ECO:0000256" key="1">
    <source>
        <dbReference type="ARBA" id="ARBA00022602"/>
    </source>
</evidence>
<protein>
    <recommendedName>
        <fullName evidence="5">Flavin prenyltransferase UbiX</fullName>
        <ecNumber evidence="5">2.5.1.129</ecNumber>
    </recommendedName>
</protein>
<feature type="binding site" evidence="5">
    <location>
        <begin position="12"/>
        <end position="14"/>
    </location>
    <ligand>
        <name>FMN</name>
        <dbReference type="ChEBI" id="CHEBI:58210"/>
    </ligand>
</feature>
<proteinExistence type="inferred from homology"/>
<dbReference type="NCBIfam" id="TIGR00421">
    <property type="entry name" value="ubiX_pad"/>
    <property type="match status" value="1"/>
</dbReference>
<keyword evidence="2 5" id="KW-0285">Flavoprotein</keyword>
<evidence type="ECO:0000256" key="4">
    <source>
        <dbReference type="ARBA" id="ARBA00022679"/>
    </source>
</evidence>
<feature type="binding site" evidence="5">
    <location>
        <begin position="106"/>
        <end position="109"/>
    </location>
    <ligand>
        <name>FMN</name>
        <dbReference type="ChEBI" id="CHEBI:58210"/>
    </ligand>
</feature>
<organism evidence="7 8">
    <name type="scientific">Gemmata algarum</name>
    <dbReference type="NCBI Taxonomy" id="2975278"/>
    <lineage>
        <taxon>Bacteria</taxon>
        <taxon>Pseudomonadati</taxon>
        <taxon>Planctomycetota</taxon>
        <taxon>Planctomycetia</taxon>
        <taxon>Gemmatales</taxon>
        <taxon>Gemmataceae</taxon>
        <taxon>Gemmata</taxon>
    </lineage>
</organism>
<comment type="function">
    <text evidence="5">Flavin prenyltransferase that catalyzes the synthesis of the prenylated FMN cofactor (prenyl-FMN) for 4-hydroxy-3-polyprenylbenzoic acid decarboxylase UbiD. The prenyltransferase is metal-independent and links a dimethylallyl moiety from dimethylallyl monophosphate (DMAP) to the flavin N5 and C6 atoms of FMN.</text>
</comment>
<accession>A0ABU5EZZ3</accession>
<feature type="domain" description="Flavoprotein" evidence="6">
    <location>
        <begin position="6"/>
        <end position="192"/>
    </location>
</feature>
<dbReference type="SUPFAM" id="SSF52507">
    <property type="entry name" value="Homo-oligomeric flavin-containing Cys decarboxylases, HFCD"/>
    <property type="match status" value="1"/>
</dbReference>
<feature type="binding site" evidence="5">
    <location>
        <position position="38"/>
    </location>
    <ligand>
        <name>FMN</name>
        <dbReference type="ChEBI" id="CHEBI:58210"/>
    </ligand>
</feature>
<dbReference type="InterPro" id="IPR004507">
    <property type="entry name" value="UbiX-like"/>
</dbReference>
<reference evidence="8" key="1">
    <citation type="journal article" date="2023" name="Mar. Drugs">
        <title>Gemmata algarum, a Novel Planctomycete Isolated from an Algal Mat, Displays Antimicrobial Activity.</title>
        <authorList>
            <person name="Kumar G."/>
            <person name="Kallscheuer N."/>
            <person name="Kashif M."/>
            <person name="Ahamad S."/>
            <person name="Jagadeeshwari U."/>
            <person name="Pannikurungottu S."/>
            <person name="Haufschild T."/>
            <person name="Kabuu M."/>
            <person name="Sasikala C."/>
            <person name="Jogler C."/>
            <person name="Ramana C."/>
        </authorList>
    </citation>
    <scope>NUCLEOTIDE SEQUENCE [LARGE SCALE GENOMIC DNA]</scope>
    <source>
        <strain evidence="8">JC673</strain>
    </source>
</reference>
<gene>
    <name evidence="5" type="primary">ubiX</name>
    <name evidence="7" type="ORF">R5W23_001297</name>
</gene>
<feature type="binding site" evidence="5">
    <location>
        <position position="187"/>
    </location>
    <ligand>
        <name>dimethylallyl phosphate</name>
        <dbReference type="ChEBI" id="CHEBI:88052"/>
    </ligand>
</feature>
<keyword evidence="1 5" id="KW-0637">Prenyltransferase</keyword>
<evidence type="ECO:0000313" key="7">
    <source>
        <dbReference type="EMBL" id="MDY3560072.1"/>
    </source>
</evidence>
<dbReference type="Proteomes" id="UP001272242">
    <property type="component" value="Unassembled WGS sequence"/>
</dbReference>
<dbReference type="Gene3D" id="3.40.50.1950">
    <property type="entry name" value="Flavin prenyltransferase-like"/>
    <property type="match status" value="1"/>
</dbReference>
<comment type="catalytic activity">
    <reaction evidence="5">
        <text>dimethylallyl phosphate + FMNH2 = prenylated FMNH2 + phosphate</text>
        <dbReference type="Rhea" id="RHEA:37743"/>
        <dbReference type="ChEBI" id="CHEBI:43474"/>
        <dbReference type="ChEBI" id="CHEBI:57618"/>
        <dbReference type="ChEBI" id="CHEBI:87467"/>
        <dbReference type="ChEBI" id="CHEBI:88052"/>
        <dbReference type="EC" id="2.5.1.129"/>
    </reaction>
</comment>
<keyword evidence="8" id="KW-1185">Reference proteome</keyword>